<dbReference type="GO" id="GO:0005929">
    <property type="term" value="C:cilium"/>
    <property type="evidence" value="ECO:0007669"/>
    <property type="project" value="TreeGrafter"/>
</dbReference>
<feature type="region of interest" description="Disordered" evidence="1">
    <location>
        <begin position="328"/>
        <end position="367"/>
    </location>
</feature>
<organism evidence="4 5">
    <name type="scientific">Cyprinus carpio</name>
    <name type="common">Common carp</name>
    <dbReference type="NCBI Taxonomy" id="7962"/>
    <lineage>
        <taxon>Eukaryota</taxon>
        <taxon>Metazoa</taxon>
        <taxon>Chordata</taxon>
        <taxon>Craniata</taxon>
        <taxon>Vertebrata</taxon>
        <taxon>Euteleostomi</taxon>
        <taxon>Actinopterygii</taxon>
        <taxon>Neopterygii</taxon>
        <taxon>Teleostei</taxon>
        <taxon>Ostariophysi</taxon>
        <taxon>Cypriniformes</taxon>
        <taxon>Cyprinidae</taxon>
        <taxon>Cyprininae</taxon>
        <taxon>Cyprinus</taxon>
    </lineage>
</organism>
<evidence type="ECO:0000259" key="3">
    <source>
        <dbReference type="Pfam" id="PF21039"/>
    </source>
</evidence>
<evidence type="ECO:0000259" key="2">
    <source>
        <dbReference type="Pfam" id="PF21038"/>
    </source>
</evidence>
<dbReference type="InterPro" id="IPR052607">
    <property type="entry name" value="CEP104-like"/>
</dbReference>
<feature type="domain" description="Centrosomal protein CEP104 Zn finger" evidence="3">
    <location>
        <begin position="593"/>
        <end position="681"/>
    </location>
</feature>
<evidence type="ECO:0000313" key="4">
    <source>
        <dbReference type="Ensembl" id="ENSCCRP00020100188.1"/>
    </source>
</evidence>
<dbReference type="Ensembl" id="ENSCCRT00020109540.1">
    <property type="protein sequence ID" value="ENSCCRP00020100188.1"/>
    <property type="gene ID" value="ENSCCRG00020046035.1"/>
</dbReference>
<sequence length="711" mass="80554">MPHKIGFTVISWSGHEGNYSAKKLMVHAPTVSGWRSTRFCPFPQEIILQLVERCRIWKLQLLAHQYLIPSKIEFHIGDRLPESSSPQQTHRLHRLGARELKSVHVDAVGSYLKLTFHRNHVNQYIRYKQIHVALVALNILSDPVDGNEIGTDLSKDQLIDQYLNNSQYSSALDGTHTGYECDSILPLNDLAFDMYQDPEVAHFIRLLDQKKQDMVREERFYLAKNLKQAIADLKKVGEHLGLYDVEKHSAIEREDHDTAKQKKEQLEAYRLTVYQQLELHDLLDISQETDEQDTLKAASPIHTVAPTSLTPPHVPKIDISSLPYDERSLPALRKRSSDQPVSELDEMPPLTDTTIPCSPGATGQPEPLTEKAQREASLPIDICGDSLVRHSFTASRRMLLLTVYKKLLELPPGTPKAELRRMTRAAVFLCKKALTDKVSSVRELYLYFFIPNHLLGKSEISHCVEQTWNNLLSRTGESTLRLKTPAITFIQVSGLEHSDASVQERSVGVVQAMYGLHGKAVLNYLPPDDTSTRKNVLYKNLFDSLAKLNGNTINTRVKPKEKEEIRSLQEQLAVLKEISIKSDDAGAVFSSLCIFCGERDESFTEDGLDLHYWKHWPMLQRCLQCRQVVEIASLIEHLLTECEQRANFTQCPLCSEALTRDKLIEHAQCASCNGESMCGCPVFLFHAHPESTLSAVTNVIPGYKINIWQVN</sequence>
<dbReference type="SUPFAM" id="SSF49785">
    <property type="entry name" value="Galactose-binding domain-like"/>
    <property type="match status" value="1"/>
</dbReference>
<reference evidence="4" key="1">
    <citation type="submission" date="2025-08" db="UniProtKB">
        <authorList>
            <consortium name="Ensembl"/>
        </authorList>
    </citation>
    <scope>IDENTIFICATION</scope>
</reference>
<dbReference type="Proteomes" id="UP000694701">
    <property type="component" value="Unplaced"/>
</dbReference>
<dbReference type="InterPro" id="IPR048739">
    <property type="entry name" value="CEP104_N"/>
</dbReference>
<evidence type="ECO:0000256" key="1">
    <source>
        <dbReference type="SAM" id="MobiDB-lite"/>
    </source>
</evidence>
<proteinExistence type="predicted"/>
<accession>A0A8C2JXZ5</accession>
<evidence type="ECO:0000313" key="5">
    <source>
        <dbReference type="Proteomes" id="UP000694701"/>
    </source>
</evidence>
<dbReference type="PANTHER" id="PTHR13371:SF0">
    <property type="entry name" value="CENTROSOMAL PROTEIN OF 104 KDA"/>
    <property type="match status" value="1"/>
</dbReference>
<feature type="domain" description="Centrosomal protein CEP104 N-terminal" evidence="2">
    <location>
        <begin position="33"/>
        <end position="138"/>
    </location>
</feature>
<name>A0A8C2JXZ5_CYPCA</name>
<dbReference type="Pfam" id="PF21040">
    <property type="entry name" value="CEP104-like_TOG"/>
    <property type="match status" value="1"/>
</dbReference>
<dbReference type="Pfam" id="PF21039">
    <property type="entry name" value="CEP104_ZnF"/>
    <property type="match status" value="1"/>
</dbReference>
<dbReference type="PANTHER" id="PTHR13371">
    <property type="entry name" value="GLYCINE-, GLUTAMATE-, THIENYLCYCLOHEXYLPIPERIDINE-BINDING PROTEIN"/>
    <property type="match status" value="1"/>
</dbReference>
<dbReference type="InterPro" id="IPR008979">
    <property type="entry name" value="Galactose-bd-like_sf"/>
</dbReference>
<dbReference type="AlphaFoldDB" id="A0A8C2JXZ5"/>
<protein>
    <submittedName>
        <fullName evidence="4">Centrosomal protein 104</fullName>
    </submittedName>
</protein>
<dbReference type="Pfam" id="PF21038">
    <property type="entry name" value="CEP104_N"/>
    <property type="match status" value="1"/>
</dbReference>
<dbReference type="InterPro" id="IPR048738">
    <property type="entry name" value="CEP104_Znf"/>
</dbReference>